<dbReference type="PROSITE" id="PS50850">
    <property type="entry name" value="MFS"/>
    <property type="match status" value="1"/>
</dbReference>
<feature type="transmembrane region" description="Helical" evidence="6">
    <location>
        <begin position="278"/>
        <end position="295"/>
    </location>
</feature>
<evidence type="ECO:0000256" key="5">
    <source>
        <dbReference type="ARBA" id="ARBA00023136"/>
    </source>
</evidence>
<keyword evidence="4 6" id="KW-1133">Transmembrane helix</keyword>
<feature type="transmembrane region" description="Helical" evidence="6">
    <location>
        <begin position="301"/>
        <end position="321"/>
    </location>
</feature>
<dbReference type="InterPro" id="IPR020846">
    <property type="entry name" value="MFS_dom"/>
</dbReference>
<dbReference type="CDD" id="cd17324">
    <property type="entry name" value="MFS_NepI_like"/>
    <property type="match status" value="1"/>
</dbReference>
<feature type="domain" description="Major facilitator superfamily (MFS) profile" evidence="7">
    <location>
        <begin position="16"/>
        <end position="391"/>
    </location>
</feature>
<dbReference type="GO" id="GO:0005886">
    <property type="term" value="C:plasma membrane"/>
    <property type="evidence" value="ECO:0007669"/>
    <property type="project" value="UniProtKB-SubCell"/>
</dbReference>
<feature type="transmembrane region" description="Helical" evidence="6">
    <location>
        <begin position="107"/>
        <end position="129"/>
    </location>
</feature>
<evidence type="ECO:0000259" key="7">
    <source>
        <dbReference type="PROSITE" id="PS50850"/>
    </source>
</evidence>
<dbReference type="PANTHER" id="PTHR43124:SF8">
    <property type="entry name" value="INNER MEMBRANE TRANSPORT PROTEIN YDHP"/>
    <property type="match status" value="1"/>
</dbReference>
<feature type="transmembrane region" description="Helical" evidence="6">
    <location>
        <begin position="172"/>
        <end position="191"/>
    </location>
</feature>
<keyword evidence="3 6" id="KW-0812">Transmembrane</keyword>
<comment type="subcellular location">
    <subcellularLocation>
        <location evidence="1">Cell membrane</location>
        <topology evidence="1">Multi-pass membrane protein</topology>
    </subcellularLocation>
</comment>
<dbReference type="AlphaFoldDB" id="A0A4R6WMY6"/>
<comment type="caution">
    <text evidence="8">The sequence shown here is derived from an EMBL/GenBank/DDBJ whole genome shotgun (WGS) entry which is preliminary data.</text>
</comment>
<keyword evidence="2" id="KW-1003">Cell membrane</keyword>
<dbReference type="PANTHER" id="PTHR43124">
    <property type="entry name" value="PURINE EFFLUX PUMP PBUE"/>
    <property type="match status" value="1"/>
</dbReference>
<keyword evidence="9" id="KW-1185">Reference proteome</keyword>
<name>A0A4R6WMY6_9PROT</name>
<feature type="transmembrane region" description="Helical" evidence="6">
    <location>
        <begin position="54"/>
        <end position="75"/>
    </location>
</feature>
<reference evidence="8 9" key="1">
    <citation type="submission" date="2019-03" db="EMBL/GenBank/DDBJ databases">
        <title>Genomic Encyclopedia of Type Strains, Phase III (KMG-III): the genomes of soil and plant-associated and newly described type strains.</title>
        <authorList>
            <person name="Whitman W."/>
        </authorList>
    </citation>
    <scope>NUCLEOTIDE SEQUENCE [LARGE SCALE GENOMIC DNA]</scope>
    <source>
        <strain evidence="8 9">CGMCC 1.7660</strain>
    </source>
</reference>
<dbReference type="SUPFAM" id="SSF103473">
    <property type="entry name" value="MFS general substrate transporter"/>
    <property type="match status" value="1"/>
</dbReference>
<evidence type="ECO:0000256" key="3">
    <source>
        <dbReference type="ARBA" id="ARBA00022692"/>
    </source>
</evidence>
<evidence type="ECO:0000256" key="2">
    <source>
        <dbReference type="ARBA" id="ARBA00022475"/>
    </source>
</evidence>
<evidence type="ECO:0000313" key="8">
    <source>
        <dbReference type="EMBL" id="TDQ82263.1"/>
    </source>
</evidence>
<feature type="transmembrane region" description="Helical" evidence="6">
    <location>
        <begin position="367"/>
        <end position="386"/>
    </location>
</feature>
<dbReference type="Gene3D" id="1.20.1250.20">
    <property type="entry name" value="MFS general substrate transporter like domains"/>
    <property type="match status" value="2"/>
</dbReference>
<dbReference type="InterPro" id="IPR011701">
    <property type="entry name" value="MFS"/>
</dbReference>
<protein>
    <submittedName>
        <fullName evidence="8">DHA1 family inner membrane transport protein</fullName>
    </submittedName>
</protein>
<evidence type="ECO:0000256" key="1">
    <source>
        <dbReference type="ARBA" id="ARBA00004651"/>
    </source>
</evidence>
<dbReference type="EMBL" id="SNYW01000008">
    <property type="protein sequence ID" value="TDQ82263.1"/>
    <property type="molecule type" value="Genomic_DNA"/>
</dbReference>
<dbReference type="Pfam" id="PF07690">
    <property type="entry name" value="MFS_1"/>
    <property type="match status" value="1"/>
</dbReference>
<feature type="transmembrane region" description="Helical" evidence="6">
    <location>
        <begin position="82"/>
        <end position="101"/>
    </location>
</feature>
<dbReference type="GO" id="GO:0022857">
    <property type="term" value="F:transmembrane transporter activity"/>
    <property type="evidence" value="ECO:0007669"/>
    <property type="project" value="InterPro"/>
</dbReference>
<evidence type="ECO:0000313" key="9">
    <source>
        <dbReference type="Proteomes" id="UP000295783"/>
    </source>
</evidence>
<keyword evidence="5 6" id="KW-0472">Membrane</keyword>
<organism evidence="8 9">
    <name type="scientific">Dongia mobilis</name>
    <dbReference type="NCBI Taxonomy" id="578943"/>
    <lineage>
        <taxon>Bacteria</taxon>
        <taxon>Pseudomonadati</taxon>
        <taxon>Pseudomonadota</taxon>
        <taxon>Alphaproteobacteria</taxon>
        <taxon>Rhodospirillales</taxon>
        <taxon>Dongiaceae</taxon>
        <taxon>Dongia</taxon>
    </lineage>
</organism>
<sequence length="400" mass="40491">MNQPSTQMPPTRMPVAILALAAGCFGIGTTEFVVMGLLPDVAGDLGVTIPQAGLLVTAYAVGVVIGAPLMAMATARLPRKGALLGLMGVFILGNLACAAAPTYGLMMAARIFTAFAHAAFMGIGAVVAADLAPPNKRAQAMALTLTGLTIANVLGVPGGTAFGHWAGWRMTFVGVAGIGAVAGLAVLLLVPKMPALKVQSMAREFAVLKRPQVLLGMAMSAMSAASLFSVYTYITPLLASNAGMAAAAITAALVLFGVGFTLGGLIGGRLADWHQMRAMQGGFVVVALLLVLFTVSSGHMVTAIATMILWGIASFAVVAPLQMRVIDKAHGAPNLASTINHAGFNIGCASGAFLGGIPLSLGADYTTVPWVGAGIALLAFVTALLAERSDRAAPLPAAAE</sequence>
<proteinExistence type="predicted"/>
<feature type="transmembrane region" description="Helical" evidence="6">
    <location>
        <begin position="212"/>
        <end position="234"/>
    </location>
</feature>
<evidence type="ECO:0000256" key="4">
    <source>
        <dbReference type="ARBA" id="ARBA00022989"/>
    </source>
</evidence>
<evidence type="ECO:0000256" key="6">
    <source>
        <dbReference type="SAM" id="Phobius"/>
    </source>
</evidence>
<gene>
    <name evidence="8" type="ORF">A8950_2085</name>
</gene>
<feature type="transmembrane region" description="Helical" evidence="6">
    <location>
        <begin position="342"/>
        <end position="361"/>
    </location>
</feature>
<dbReference type="InterPro" id="IPR036259">
    <property type="entry name" value="MFS_trans_sf"/>
</dbReference>
<dbReference type="Proteomes" id="UP000295783">
    <property type="component" value="Unassembled WGS sequence"/>
</dbReference>
<dbReference type="InterPro" id="IPR050189">
    <property type="entry name" value="MFS_Efflux_Transporters"/>
</dbReference>
<accession>A0A4R6WMY6</accession>
<feature type="transmembrane region" description="Helical" evidence="6">
    <location>
        <begin position="246"/>
        <end position="266"/>
    </location>
</feature>
<feature type="transmembrane region" description="Helical" evidence="6">
    <location>
        <begin position="141"/>
        <end position="166"/>
    </location>
</feature>